<gene>
    <name evidence="2" type="ORF">ACA1_389590</name>
</gene>
<evidence type="ECO:0000256" key="1">
    <source>
        <dbReference type="SAM" id="MobiDB-lite"/>
    </source>
</evidence>
<accession>L8GET3</accession>
<sequence>MQVPRLTPQEVEARRRAFPDLYKFLDKFEGINRGPSAHDQPAMQMQREEKKKVHSKLARFADEEETEEDEERWDESVLFDAPLATTSQQLNMSAEEHETLLEVNEFARRLHQEDDTYEDDTNVLLFRKLDQENELLRIQHEHVQNMPEFIGFNEEFEEEETRIRQEWMDDPRSVTADHVQELYNNLEQARQRLWAKYTKQAGERFLAENFDELVKEKLMKKEDDDQELDEEGLRQKLLRSPYARLLDPTFRK</sequence>
<dbReference type="Proteomes" id="UP000011083">
    <property type="component" value="Unassembled WGS sequence"/>
</dbReference>
<evidence type="ECO:0000313" key="3">
    <source>
        <dbReference type="Proteomes" id="UP000011083"/>
    </source>
</evidence>
<dbReference type="GeneID" id="14911598"/>
<reference evidence="2 3" key="1">
    <citation type="journal article" date="2013" name="Genome Biol.">
        <title>Genome of Acanthamoeba castellanii highlights extensive lateral gene transfer and early evolution of tyrosine kinase signaling.</title>
        <authorList>
            <person name="Clarke M."/>
            <person name="Lohan A.J."/>
            <person name="Liu B."/>
            <person name="Lagkouvardos I."/>
            <person name="Roy S."/>
            <person name="Zafar N."/>
            <person name="Bertelli C."/>
            <person name="Schilde C."/>
            <person name="Kianianmomeni A."/>
            <person name="Burglin T.R."/>
            <person name="Frech C."/>
            <person name="Turcotte B."/>
            <person name="Kopec K.O."/>
            <person name="Synnott J.M."/>
            <person name="Choo C."/>
            <person name="Paponov I."/>
            <person name="Finkler A."/>
            <person name="Soon Heng Tan C."/>
            <person name="Hutchins A.P."/>
            <person name="Weinmeier T."/>
            <person name="Rattei T."/>
            <person name="Chu J.S."/>
            <person name="Gimenez G."/>
            <person name="Irimia M."/>
            <person name="Rigden D.J."/>
            <person name="Fitzpatrick D.A."/>
            <person name="Lorenzo-Morales J."/>
            <person name="Bateman A."/>
            <person name="Chiu C.H."/>
            <person name="Tang P."/>
            <person name="Hegemann P."/>
            <person name="Fromm H."/>
            <person name="Raoult D."/>
            <person name="Greub G."/>
            <person name="Miranda-Saavedra D."/>
            <person name="Chen N."/>
            <person name="Nash P."/>
            <person name="Ginger M.L."/>
            <person name="Horn M."/>
            <person name="Schaap P."/>
            <person name="Caler L."/>
            <person name="Loftus B."/>
        </authorList>
    </citation>
    <scope>NUCLEOTIDE SEQUENCE [LARGE SCALE GENOMIC DNA]</scope>
    <source>
        <strain evidence="2 3">Neff</strain>
    </source>
</reference>
<keyword evidence="3" id="KW-1185">Reference proteome</keyword>
<dbReference type="RefSeq" id="XP_004333251.1">
    <property type="nucleotide sequence ID" value="XM_004333203.1"/>
</dbReference>
<dbReference type="KEGG" id="acan:ACA1_389590"/>
<protein>
    <submittedName>
        <fullName evidence="2">Uncharacterized protein</fullName>
    </submittedName>
</protein>
<feature type="region of interest" description="Disordered" evidence="1">
    <location>
        <begin position="30"/>
        <end position="52"/>
    </location>
</feature>
<dbReference type="EMBL" id="KB008156">
    <property type="protein sequence ID" value="ELR11238.1"/>
    <property type="molecule type" value="Genomic_DNA"/>
</dbReference>
<name>L8GET3_ACACF</name>
<organism evidence="2 3">
    <name type="scientific">Acanthamoeba castellanii (strain ATCC 30010 / Neff)</name>
    <dbReference type="NCBI Taxonomy" id="1257118"/>
    <lineage>
        <taxon>Eukaryota</taxon>
        <taxon>Amoebozoa</taxon>
        <taxon>Discosea</taxon>
        <taxon>Longamoebia</taxon>
        <taxon>Centramoebida</taxon>
        <taxon>Acanthamoebidae</taxon>
        <taxon>Acanthamoeba</taxon>
    </lineage>
</organism>
<dbReference type="AlphaFoldDB" id="L8GET3"/>
<proteinExistence type="predicted"/>
<evidence type="ECO:0000313" key="2">
    <source>
        <dbReference type="EMBL" id="ELR11238.1"/>
    </source>
</evidence>
<dbReference type="VEuPathDB" id="AmoebaDB:ACA1_389590"/>